<proteinExistence type="inferred from homology"/>
<evidence type="ECO:0000313" key="7">
    <source>
        <dbReference type="EMBL" id="MBB4052609.1"/>
    </source>
</evidence>
<evidence type="ECO:0000256" key="1">
    <source>
        <dbReference type="ARBA" id="ARBA00009175"/>
    </source>
</evidence>
<keyword evidence="2 6" id="KW-0500">Molybdenum</keyword>
<keyword evidence="3 6" id="KW-0479">Metal-binding</keyword>
<comment type="similarity">
    <text evidence="1">Belongs to the bacterial solute-binding protein ModA family.</text>
</comment>
<evidence type="ECO:0000256" key="4">
    <source>
        <dbReference type="ARBA" id="ARBA00022729"/>
    </source>
</evidence>
<feature type="binding site" evidence="6">
    <location>
        <position position="66"/>
    </location>
    <ligand>
        <name>molybdate</name>
        <dbReference type="ChEBI" id="CHEBI:36264"/>
    </ligand>
</feature>
<dbReference type="GO" id="GO:0015689">
    <property type="term" value="P:molybdate ion transport"/>
    <property type="evidence" value="ECO:0007669"/>
    <property type="project" value="InterPro"/>
</dbReference>
<evidence type="ECO:0000256" key="6">
    <source>
        <dbReference type="PIRSR" id="PIRSR004846-1"/>
    </source>
</evidence>
<dbReference type="RefSeq" id="WP_253560175.1">
    <property type="nucleotide sequence ID" value="NZ_JACIEW010000005.1"/>
</dbReference>
<dbReference type="PIRSF" id="PIRSF004846">
    <property type="entry name" value="ModA"/>
    <property type="match status" value="1"/>
</dbReference>
<feature type="binding site" evidence="6">
    <location>
        <position position="170"/>
    </location>
    <ligand>
        <name>molybdate</name>
        <dbReference type="ChEBI" id="CHEBI:36264"/>
    </ligand>
</feature>
<evidence type="ECO:0000313" key="8">
    <source>
        <dbReference type="Proteomes" id="UP000547011"/>
    </source>
</evidence>
<dbReference type="Pfam" id="PF13531">
    <property type="entry name" value="SBP_bac_11"/>
    <property type="match status" value="1"/>
</dbReference>
<name>A0A7W6IN21_9HYPH</name>
<dbReference type="InterPro" id="IPR005950">
    <property type="entry name" value="ModA"/>
</dbReference>
<evidence type="ECO:0000256" key="5">
    <source>
        <dbReference type="ARBA" id="ARBA00062515"/>
    </source>
</evidence>
<dbReference type="PANTHER" id="PTHR30632:SF14">
    <property type="entry name" value="TUNGSTATE_MOLYBDATE_CHROMATE-BINDING PROTEIN MODA"/>
    <property type="match status" value="1"/>
</dbReference>
<dbReference type="InterPro" id="IPR044084">
    <property type="entry name" value="AvModA-like_subst-bd"/>
</dbReference>
<dbReference type="NCBIfam" id="TIGR01256">
    <property type="entry name" value="modA"/>
    <property type="match status" value="1"/>
</dbReference>
<keyword evidence="8" id="KW-1185">Reference proteome</keyword>
<reference evidence="7 8" key="1">
    <citation type="submission" date="2020-08" db="EMBL/GenBank/DDBJ databases">
        <title>Genomic Encyclopedia of Type Strains, Phase IV (KMG-IV): sequencing the most valuable type-strain genomes for metagenomic binning, comparative biology and taxonomic classification.</title>
        <authorList>
            <person name="Goeker M."/>
        </authorList>
    </citation>
    <scope>NUCLEOTIDE SEQUENCE [LARGE SCALE GENOMIC DNA]</scope>
    <source>
        <strain evidence="7 8">DSM 23447</strain>
    </source>
</reference>
<dbReference type="EMBL" id="JACIEW010000005">
    <property type="protein sequence ID" value="MBB4052609.1"/>
    <property type="molecule type" value="Genomic_DNA"/>
</dbReference>
<dbReference type="SUPFAM" id="SSF53850">
    <property type="entry name" value="Periplasmic binding protein-like II"/>
    <property type="match status" value="1"/>
</dbReference>
<dbReference type="CDD" id="cd13539">
    <property type="entry name" value="PBP2_AvModA"/>
    <property type="match status" value="1"/>
</dbReference>
<evidence type="ECO:0000256" key="2">
    <source>
        <dbReference type="ARBA" id="ARBA00022505"/>
    </source>
</evidence>
<comment type="subunit">
    <text evidence="5">The complex is composed of two ATP-binding proteins (ModC), two transmembrane proteins (ModB) and a solute-binding protein (ModA).</text>
</comment>
<comment type="caution">
    <text evidence="7">The sequence shown here is derived from an EMBL/GenBank/DDBJ whole genome shotgun (WGS) entry which is preliminary data.</text>
</comment>
<gene>
    <name evidence="7" type="ORF">GGR20_002257</name>
</gene>
<dbReference type="AlphaFoldDB" id="A0A7W6IN21"/>
<accession>A0A7W6IN21</accession>
<dbReference type="InterPro" id="IPR050682">
    <property type="entry name" value="ModA/WtpA"/>
</dbReference>
<dbReference type="PANTHER" id="PTHR30632">
    <property type="entry name" value="MOLYBDATE-BINDING PERIPLASMIC PROTEIN"/>
    <property type="match status" value="1"/>
</dbReference>
<dbReference type="Gene3D" id="3.40.190.10">
    <property type="entry name" value="Periplasmic binding protein-like II"/>
    <property type="match status" value="2"/>
</dbReference>
<dbReference type="FunFam" id="3.40.190.10:FF:000035">
    <property type="entry name" value="Molybdate ABC transporter substrate-binding protein"/>
    <property type="match status" value="1"/>
</dbReference>
<sequence>MARSTKTNVPSIVFLAFLTLSGGVVPVGAETAHVAVAANFTAVAEQLASLFEADTDHEVVLSYGATGQLFAQISQAAPFDVLLAADTARPERAVADRLAVEGSFLVYAEGRLALYAPGLDAEATLSSRNFSRIAIADPDAAPYGRAAVETLTALGLYDAIAARLVTGANITQTLQFVESGNAELGFVAASQVQGKDGYWLVPEIYHSPIAQGAVLLNEGADNPAALAFLEFLGSNEAVAVIEMAGYSVP</sequence>
<dbReference type="Proteomes" id="UP000547011">
    <property type="component" value="Unassembled WGS sequence"/>
</dbReference>
<keyword evidence="4" id="KW-0732">Signal</keyword>
<dbReference type="GO" id="GO:1901359">
    <property type="term" value="F:tungstate binding"/>
    <property type="evidence" value="ECO:0007669"/>
    <property type="project" value="UniProtKB-ARBA"/>
</dbReference>
<dbReference type="GO" id="GO:0030973">
    <property type="term" value="F:molybdate ion binding"/>
    <property type="evidence" value="ECO:0007669"/>
    <property type="project" value="InterPro"/>
</dbReference>
<organism evidence="7 8">
    <name type="scientific">Devosia subaequoris</name>
    <dbReference type="NCBI Taxonomy" id="395930"/>
    <lineage>
        <taxon>Bacteria</taxon>
        <taxon>Pseudomonadati</taxon>
        <taxon>Pseudomonadota</taxon>
        <taxon>Alphaproteobacteria</taxon>
        <taxon>Hyphomicrobiales</taxon>
        <taxon>Devosiaceae</taxon>
        <taxon>Devosia</taxon>
    </lineage>
</organism>
<dbReference type="GO" id="GO:0046872">
    <property type="term" value="F:metal ion binding"/>
    <property type="evidence" value="ECO:0007669"/>
    <property type="project" value="UniProtKB-KW"/>
</dbReference>
<evidence type="ECO:0000256" key="3">
    <source>
        <dbReference type="ARBA" id="ARBA00022723"/>
    </source>
</evidence>
<protein>
    <submittedName>
        <fullName evidence="7">Molybdate transport system substrate-binding protein</fullName>
    </submittedName>
</protein>